<comment type="caution">
    <text evidence="2">The sequence shown here is derived from an EMBL/GenBank/DDBJ whole genome shotgun (WGS) entry which is preliminary data.</text>
</comment>
<dbReference type="EMBL" id="JAWQEG010003926">
    <property type="protein sequence ID" value="KAK3863822.1"/>
    <property type="molecule type" value="Genomic_DNA"/>
</dbReference>
<keyword evidence="3" id="KW-1185">Reference proteome</keyword>
<organism evidence="2 3">
    <name type="scientific">Petrolisthes cinctipes</name>
    <name type="common">Flat porcelain crab</name>
    <dbReference type="NCBI Taxonomy" id="88211"/>
    <lineage>
        <taxon>Eukaryota</taxon>
        <taxon>Metazoa</taxon>
        <taxon>Ecdysozoa</taxon>
        <taxon>Arthropoda</taxon>
        <taxon>Crustacea</taxon>
        <taxon>Multicrustacea</taxon>
        <taxon>Malacostraca</taxon>
        <taxon>Eumalacostraca</taxon>
        <taxon>Eucarida</taxon>
        <taxon>Decapoda</taxon>
        <taxon>Pleocyemata</taxon>
        <taxon>Anomura</taxon>
        <taxon>Galatheoidea</taxon>
        <taxon>Porcellanidae</taxon>
        <taxon>Petrolisthes</taxon>
    </lineage>
</organism>
<feature type="non-terminal residue" evidence="2">
    <location>
        <position position="1"/>
    </location>
</feature>
<reference evidence="2" key="1">
    <citation type="submission" date="2023-10" db="EMBL/GenBank/DDBJ databases">
        <title>Genome assemblies of two species of porcelain crab, Petrolisthes cinctipes and Petrolisthes manimaculis (Anomura: Porcellanidae).</title>
        <authorList>
            <person name="Angst P."/>
        </authorList>
    </citation>
    <scope>NUCLEOTIDE SEQUENCE</scope>
    <source>
        <strain evidence="2">PB745_01</strain>
        <tissue evidence="2">Gill</tissue>
    </source>
</reference>
<gene>
    <name evidence="2" type="ORF">Pcinc_030437</name>
</gene>
<dbReference type="AlphaFoldDB" id="A0AAE1EYS0"/>
<dbReference type="Proteomes" id="UP001286313">
    <property type="component" value="Unassembled WGS sequence"/>
</dbReference>
<sequence length="50" mass="5483">MAPTHVFVCVLVLLPALAWTRAASEIGIGCKRACENRYGRSMCCDEVARN</sequence>
<name>A0AAE1EYS0_PETCI</name>
<proteinExistence type="predicted"/>
<evidence type="ECO:0000313" key="3">
    <source>
        <dbReference type="Proteomes" id="UP001286313"/>
    </source>
</evidence>
<accession>A0AAE1EYS0</accession>
<evidence type="ECO:0000313" key="2">
    <source>
        <dbReference type="EMBL" id="KAK3863822.1"/>
    </source>
</evidence>
<keyword evidence="1" id="KW-0732">Signal</keyword>
<evidence type="ECO:0000256" key="1">
    <source>
        <dbReference type="SAM" id="SignalP"/>
    </source>
</evidence>
<feature type="signal peptide" evidence="1">
    <location>
        <begin position="1"/>
        <end position="22"/>
    </location>
</feature>
<feature type="chain" id="PRO_5042291384" evidence="1">
    <location>
        <begin position="23"/>
        <end position="50"/>
    </location>
</feature>
<protein>
    <submittedName>
        <fullName evidence="2">Uncharacterized protein</fullName>
    </submittedName>
</protein>